<dbReference type="GeneID" id="64669278"/>
<evidence type="ECO:0000313" key="2">
    <source>
        <dbReference type="Proteomes" id="UP001195769"/>
    </source>
</evidence>
<dbReference type="AlphaFoldDB" id="A0AAD4HKR8"/>
<organism evidence="1 2">
    <name type="scientific">Suillus fuscotomentosus</name>
    <dbReference type="NCBI Taxonomy" id="1912939"/>
    <lineage>
        <taxon>Eukaryota</taxon>
        <taxon>Fungi</taxon>
        <taxon>Dikarya</taxon>
        <taxon>Basidiomycota</taxon>
        <taxon>Agaricomycotina</taxon>
        <taxon>Agaricomycetes</taxon>
        <taxon>Agaricomycetidae</taxon>
        <taxon>Boletales</taxon>
        <taxon>Suillineae</taxon>
        <taxon>Suillaceae</taxon>
        <taxon>Suillus</taxon>
    </lineage>
</organism>
<dbReference type="RefSeq" id="XP_041226865.1">
    <property type="nucleotide sequence ID" value="XM_041374980.1"/>
</dbReference>
<dbReference type="Proteomes" id="UP001195769">
    <property type="component" value="Unassembled WGS sequence"/>
</dbReference>
<dbReference type="Gene3D" id="3.40.50.300">
    <property type="entry name" value="P-loop containing nucleotide triphosphate hydrolases"/>
    <property type="match status" value="1"/>
</dbReference>
<keyword evidence="2" id="KW-1185">Reference proteome</keyword>
<name>A0AAD4HKR8_9AGAM</name>
<sequence>AQDRAHHIGQTKAVRILRFITGKSVEEAMYARARYKLDIDDKVIQAGRFDNKST</sequence>
<evidence type="ECO:0000313" key="1">
    <source>
        <dbReference type="EMBL" id="KAG1901290.1"/>
    </source>
</evidence>
<protein>
    <submittedName>
        <fullName evidence="1">Uncharacterized protein</fullName>
    </submittedName>
</protein>
<reference evidence="1" key="1">
    <citation type="journal article" date="2020" name="New Phytol.">
        <title>Comparative genomics reveals dynamic genome evolution in host specialist ectomycorrhizal fungi.</title>
        <authorList>
            <person name="Lofgren L.A."/>
            <person name="Nguyen N.H."/>
            <person name="Vilgalys R."/>
            <person name="Ruytinx J."/>
            <person name="Liao H.L."/>
            <person name="Branco S."/>
            <person name="Kuo A."/>
            <person name="LaButti K."/>
            <person name="Lipzen A."/>
            <person name="Andreopoulos W."/>
            <person name="Pangilinan J."/>
            <person name="Riley R."/>
            <person name="Hundley H."/>
            <person name="Na H."/>
            <person name="Barry K."/>
            <person name="Grigoriev I.V."/>
            <person name="Stajich J.E."/>
            <person name="Kennedy P.G."/>
        </authorList>
    </citation>
    <scope>NUCLEOTIDE SEQUENCE</scope>
    <source>
        <strain evidence="1">FC203</strain>
    </source>
</reference>
<feature type="non-terminal residue" evidence="1">
    <location>
        <position position="1"/>
    </location>
</feature>
<gene>
    <name evidence="1" type="ORF">F5891DRAFT_950567</name>
</gene>
<dbReference type="EMBL" id="JABBWK010000022">
    <property type="protein sequence ID" value="KAG1901290.1"/>
    <property type="molecule type" value="Genomic_DNA"/>
</dbReference>
<accession>A0AAD4HKR8</accession>
<dbReference type="SUPFAM" id="SSF52540">
    <property type="entry name" value="P-loop containing nucleoside triphosphate hydrolases"/>
    <property type="match status" value="1"/>
</dbReference>
<dbReference type="InterPro" id="IPR027417">
    <property type="entry name" value="P-loop_NTPase"/>
</dbReference>
<comment type="caution">
    <text evidence="1">The sequence shown here is derived from an EMBL/GenBank/DDBJ whole genome shotgun (WGS) entry which is preliminary data.</text>
</comment>
<proteinExistence type="predicted"/>
<dbReference type="PANTHER" id="PTHR10799">
    <property type="entry name" value="SNF2/RAD54 HELICASE FAMILY"/>
    <property type="match status" value="1"/>
</dbReference>